<dbReference type="AlphaFoldDB" id="A0A6M3L8K2"/>
<gene>
    <name evidence="1" type="ORF">MM415B03450_0006</name>
</gene>
<reference evidence="1" key="1">
    <citation type="submission" date="2020-03" db="EMBL/GenBank/DDBJ databases">
        <title>The deep terrestrial virosphere.</title>
        <authorList>
            <person name="Holmfeldt K."/>
            <person name="Nilsson E."/>
            <person name="Simone D."/>
            <person name="Lopez-Fernandez M."/>
            <person name="Wu X."/>
            <person name="de Brujin I."/>
            <person name="Lundin D."/>
            <person name="Andersson A."/>
            <person name="Bertilsson S."/>
            <person name="Dopson M."/>
        </authorList>
    </citation>
    <scope>NUCLEOTIDE SEQUENCE</scope>
    <source>
        <strain evidence="1">MM415B03450</strain>
    </source>
</reference>
<organism evidence="1">
    <name type="scientific">viral metagenome</name>
    <dbReference type="NCBI Taxonomy" id="1070528"/>
    <lineage>
        <taxon>unclassified sequences</taxon>
        <taxon>metagenomes</taxon>
        <taxon>organismal metagenomes</taxon>
    </lineage>
</organism>
<evidence type="ECO:0000313" key="1">
    <source>
        <dbReference type="EMBL" id="QJA91146.1"/>
    </source>
</evidence>
<accession>A0A6M3L8K2</accession>
<proteinExistence type="predicted"/>
<sequence>MKHLESSTLAGKTVTIKPHVKHPQNDNFGGSEISIEDWWDKITGGSWMFAQGNPACLVYAMRTGFSNVPVPTDDEVLYGHTKDGLGHLIHISEIAT</sequence>
<name>A0A6M3L8K2_9ZZZZ</name>
<dbReference type="EMBL" id="MT142965">
    <property type="protein sequence ID" value="QJA91146.1"/>
    <property type="molecule type" value="Genomic_DNA"/>
</dbReference>
<protein>
    <submittedName>
        <fullName evidence="1">Uncharacterized protein</fullName>
    </submittedName>
</protein>